<dbReference type="PANTHER" id="PTHR38926">
    <property type="entry name" value="F-BOX DOMAIN CONTAINING PROTEIN, EXPRESSED"/>
    <property type="match status" value="1"/>
</dbReference>
<comment type="caution">
    <text evidence="3">The sequence shown here is derived from an EMBL/GenBank/DDBJ whole genome shotgun (WGS) entry which is preliminary data.</text>
</comment>
<feature type="region of interest" description="Disordered" evidence="1">
    <location>
        <begin position="1"/>
        <end position="30"/>
    </location>
</feature>
<accession>A0A396IUT7</accession>
<dbReference type="SUPFAM" id="SSF81383">
    <property type="entry name" value="F-box domain"/>
    <property type="match status" value="1"/>
</dbReference>
<dbReference type="InterPro" id="IPR032675">
    <property type="entry name" value="LRR_dom_sf"/>
</dbReference>
<sequence>MYTITSSHQALYSQSPQKRKMKKKMGSSSMATKKVKLENTLGLIRNWLEVPKDVTSNILKLLGAVDLVMNARLVCPMWREICRDPLMWKSIEMINGLHSPHNLEKICMYAVDQGGDHVEEINVEYFVTDDLIRRLAERTSNLRRIRISKCLEISNTVFTIAAKKFSLLEELELSFTSLNHVSLEAIGKNCPLLKTLKFNQPFKGILCGSYKGYKCNKEALAIAKTMPELRDLELWGNKLTNDGLIAIFDGCPYLESLDVRMCYNLVIHGNLAKRCFENSRVKYFRYPNEYINGYDNADDDDFVYEFYCECRVKGSKRMKRKFTHMNFYKFH</sequence>
<dbReference type="PROSITE" id="PS50181">
    <property type="entry name" value="FBOX"/>
    <property type="match status" value="1"/>
</dbReference>
<reference evidence="4" key="1">
    <citation type="journal article" date="2018" name="Nat. Plants">
        <title>Whole-genome landscape of Medicago truncatula symbiotic genes.</title>
        <authorList>
            <person name="Pecrix Y."/>
            <person name="Staton S.E."/>
            <person name="Sallet E."/>
            <person name="Lelandais-Briere C."/>
            <person name="Moreau S."/>
            <person name="Carrere S."/>
            <person name="Blein T."/>
            <person name="Jardinaud M.F."/>
            <person name="Latrasse D."/>
            <person name="Zouine M."/>
            <person name="Zahm M."/>
            <person name="Kreplak J."/>
            <person name="Mayjonade B."/>
            <person name="Satge C."/>
            <person name="Perez M."/>
            <person name="Cauet S."/>
            <person name="Marande W."/>
            <person name="Chantry-Darmon C."/>
            <person name="Lopez-Roques C."/>
            <person name="Bouchez O."/>
            <person name="Berard A."/>
            <person name="Debelle F."/>
            <person name="Munos S."/>
            <person name="Bendahmane A."/>
            <person name="Berges H."/>
            <person name="Niebel A."/>
            <person name="Buitink J."/>
            <person name="Frugier F."/>
            <person name="Benhamed M."/>
            <person name="Crespi M."/>
            <person name="Gouzy J."/>
            <person name="Gamas P."/>
        </authorList>
    </citation>
    <scope>NUCLEOTIDE SEQUENCE [LARGE SCALE GENOMIC DNA]</scope>
    <source>
        <strain evidence="4">cv. Jemalong A17</strain>
    </source>
</reference>
<dbReference type="SUPFAM" id="SSF52047">
    <property type="entry name" value="RNI-like"/>
    <property type="match status" value="1"/>
</dbReference>
<dbReference type="EMBL" id="PSQE01000003">
    <property type="protein sequence ID" value="RHN68134.1"/>
    <property type="molecule type" value="Genomic_DNA"/>
</dbReference>
<evidence type="ECO:0000256" key="1">
    <source>
        <dbReference type="SAM" id="MobiDB-lite"/>
    </source>
</evidence>
<evidence type="ECO:0000313" key="4">
    <source>
        <dbReference type="Proteomes" id="UP000265566"/>
    </source>
</evidence>
<protein>
    <submittedName>
        <fullName evidence="3">Putative F-box domain, leucine-rich repeat domain, L domain-containing protein</fullName>
    </submittedName>
</protein>
<dbReference type="CDD" id="cd22164">
    <property type="entry name" value="F-box_AtSKIP19-like"/>
    <property type="match status" value="1"/>
</dbReference>
<proteinExistence type="predicted"/>
<dbReference type="PANTHER" id="PTHR38926:SF2">
    <property type="entry name" value="F-BOX_LRR-REPEAT PROTEIN 21-RELATED"/>
    <property type="match status" value="1"/>
</dbReference>
<feature type="domain" description="F-box" evidence="2">
    <location>
        <begin position="44"/>
        <end position="91"/>
    </location>
</feature>
<name>A0A396IUT7_MEDTR</name>
<feature type="compositionally biased region" description="Polar residues" evidence="1">
    <location>
        <begin position="1"/>
        <end position="16"/>
    </location>
</feature>
<dbReference type="InterPro" id="IPR036047">
    <property type="entry name" value="F-box-like_dom_sf"/>
</dbReference>
<organism evidence="3 4">
    <name type="scientific">Medicago truncatula</name>
    <name type="common">Barrel medic</name>
    <name type="synonym">Medicago tribuloides</name>
    <dbReference type="NCBI Taxonomy" id="3880"/>
    <lineage>
        <taxon>Eukaryota</taxon>
        <taxon>Viridiplantae</taxon>
        <taxon>Streptophyta</taxon>
        <taxon>Embryophyta</taxon>
        <taxon>Tracheophyta</taxon>
        <taxon>Spermatophyta</taxon>
        <taxon>Magnoliopsida</taxon>
        <taxon>eudicotyledons</taxon>
        <taxon>Gunneridae</taxon>
        <taxon>Pentapetalae</taxon>
        <taxon>rosids</taxon>
        <taxon>fabids</taxon>
        <taxon>Fabales</taxon>
        <taxon>Fabaceae</taxon>
        <taxon>Papilionoideae</taxon>
        <taxon>50 kb inversion clade</taxon>
        <taxon>NPAAA clade</taxon>
        <taxon>Hologalegina</taxon>
        <taxon>IRL clade</taxon>
        <taxon>Trifolieae</taxon>
        <taxon>Medicago</taxon>
    </lineage>
</organism>
<dbReference type="Gramene" id="rna16436">
    <property type="protein sequence ID" value="RHN68134.1"/>
    <property type="gene ID" value="gene16436"/>
</dbReference>
<dbReference type="Pfam" id="PF12937">
    <property type="entry name" value="F-box-like"/>
    <property type="match status" value="1"/>
</dbReference>
<evidence type="ECO:0000313" key="3">
    <source>
        <dbReference type="EMBL" id="RHN68134.1"/>
    </source>
</evidence>
<dbReference type="Gene3D" id="3.80.10.10">
    <property type="entry name" value="Ribonuclease Inhibitor"/>
    <property type="match status" value="1"/>
</dbReference>
<dbReference type="Proteomes" id="UP000265566">
    <property type="component" value="Chromosome 3"/>
</dbReference>
<dbReference type="AlphaFoldDB" id="A0A396IUT7"/>
<gene>
    <name evidence="3" type="ORF">MtrunA17_Chr3g0110491</name>
</gene>
<evidence type="ECO:0000259" key="2">
    <source>
        <dbReference type="PROSITE" id="PS50181"/>
    </source>
</evidence>
<dbReference type="InterPro" id="IPR001810">
    <property type="entry name" value="F-box_dom"/>
</dbReference>
<dbReference type="Gene3D" id="1.20.1280.50">
    <property type="match status" value="1"/>
</dbReference>